<dbReference type="Proteomes" id="UP000052022">
    <property type="component" value="Unassembled WGS sequence"/>
</dbReference>
<evidence type="ECO:0008006" key="4">
    <source>
        <dbReference type="Google" id="ProtNLM"/>
    </source>
</evidence>
<dbReference type="Pfam" id="PF13469">
    <property type="entry name" value="Sulfotransfer_3"/>
    <property type="match status" value="1"/>
</dbReference>
<evidence type="ECO:0000256" key="1">
    <source>
        <dbReference type="SAM" id="MobiDB-lite"/>
    </source>
</evidence>
<gene>
    <name evidence="2" type="ORF">TRM7557_01592</name>
</gene>
<evidence type="ECO:0000313" key="2">
    <source>
        <dbReference type="EMBL" id="CUH77803.1"/>
    </source>
</evidence>
<proteinExistence type="predicted"/>
<accession>A0A0P1G7Z8</accession>
<evidence type="ECO:0000313" key="3">
    <source>
        <dbReference type="Proteomes" id="UP000052022"/>
    </source>
</evidence>
<feature type="region of interest" description="Disordered" evidence="1">
    <location>
        <begin position="306"/>
        <end position="326"/>
    </location>
</feature>
<dbReference type="EMBL" id="CYSD01000021">
    <property type="protein sequence ID" value="CUH77803.1"/>
    <property type="molecule type" value="Genomic_DNA"/>
</dbReference>
<keyword evidence="3" id="KW-1185">Reference proteome</keyword>
<dbReference type="InterPro" id="IPR027417">
    <property type="entry name" value="P-loop_NTPase"/>
</dbReference>
<organism evidence="2 3">
    <name type="scientific">Tritonibacter multivorans</name>
    <dbReference type="NCBI Taxonomy" id="928856"/>
    <lineage>
        <taxon>Bacteria</taxon>
        <taxon>Pseudomonadati</taxon>
        <taxon>Pseudomonadota</taxon>
        <taxon>Alphaproteobacteria</taxon>
        <taxon>Rhodobacterales</taxon>
        <taxon>Paracoccaceae</taxon>
        <taxon>Tritonibacter</taxon>
    </lineage>
</organism>
<sequence length="326" mass="36147">MDHRTASSSGPIFILGLQRGGTNQLLNILRSHPDTIWPDGELHEVLRPKWGGLRAPGPFLRQTMWYLPFLMRQGDVLSPRRPPNGNQQPLPQGLRRRMARRLEQECARNAREVARFRGAMAEEGYAPTRAPAEGETPRMVVKLVNYNVGLAQDLLRIYPNARFVGIIREAEGICESMISRGMSPDVVLPLYQYVARELLALRSAGFPVLLLRFEDIIANIAASTRAVYDWCHLDATAVSGLCLQDKTRVTDTKGNVVGMRKVDAFYDLDSAAKHLRRDVNSAAKARLPQSLQQEIATRCGPLMQQLGYSSDTAPPDGPAPSGIQPA</sequence>
<protein>
    <recommendedName>
        <fullName evidence="4">Sulfotransferase domain protein</fullName>
    </recommendedName>
</protein>
<dbReference type="Gene3D" id="3.40.50.300">
    <property type="entry name" value="P-loop containing nucleotide triphosphate hydrolases"/>
    <property type="match status" value="1"/>
</dbReference>
<dbReference type="AlphaFoldDB" id="A0A0P1G7Z8"/>
<dbReference type="SUPFAM" id="SSF52540">
    <property type="entry name" value="P-loop containing nucleoside triphosphate hydrolases"/>
    <property type="match status" value="1"/>
</dbReference>
<name>A0A0P1G7Z8_9RHOB</name>
<dbReference type="RefSeq" id="WP_058289673.1">
    <property type="nucleotide sequence ID" value="NZ_CYSD01000021.1"/>
</dbReference>
<reference evidence="2 3" key="1">
    <citation type="submission" date="2015-09" db="EMBL/GenBank/DDBJ databases">
        <authorList>
            <consortium name="Swine Surveillance"/>
        </authorList>
    </citation>
    <scope>NUCLEOTIDE SEQUENCE [LARGE SCALE GENOMIC DNA]</scope>
    <source>
        <strain evidence="2 3">CECT 7557</strain>
    </source>
</reference>